<keyword evidence="1" id="KW-0812">Transmembrane</keyword>
<feature type="transmembrane region" description="Helical" evidence="1">
    <location>
        <begin position="70"/>
        <end position="90"/>
    </location>
</feature>
<organism evidence="2 3">
    <name type="scientific">Marinobacter xestospongiae</name>
    <dbReference type="NCBI Taxonomy" id="994319"/>
    <lineage>
        <taxon>Bacteria</taxon>
        <taxon>Pseudomonadati</taxon>
        <taxon>Pseudomonadota</taxon>
        <taxon>Gammaproteobacteria</taxon>
        <taxon>Pseudomonadales</taxon>
        <taxon>Marinobacteraceae</taxon>
        <taxon>Marinobacter</taxon>
    </lineage>
</organism>
<evidence type="ECO:0000313" key="3">
    <source>
        <dbReference type="Proteomes" id="UP001269819"/>
    </source>
</evidence>
<sequence length="102" mass="11724">MNTPEFVILTINATIIVIAYFFVYPRFCGANTHRIAVNDLIASGVAVAVAGSKFWGSGTEFSLLFLSVNWFWFSLLTYLVIEIPLMLWYARKHNIWTFFDPH</sequence>
<keyword evidence="1" id="KW-0472">Membrane</keyword>
<accession>A0ABU3VVF9</accession>
<dbReference type="RefSeq" id="WP_316973063.1">
    <property type="nucleotide sequence ID" value="NZ_JAWIIJ010000003.1"/>
</dbReference>
<dbReference type="Proteomes" id="UP001269819">
    <property type="component" value="Unassembled WGS sequence"/>
</dbReference>
<keyword evidence="3" id="KW-1185">Reference proteome</keyword>
<comment type="caution">
    <text evidence="2">The sequence shown here is derived from an EMBL/GenBank/DDBJ whole genome shotgun (WGS) entry which is preliminary data.</text>
</comment>
<keyword evidence="1" id="KW-1133">Transmembrane helix</keyword>
<proteinExistence type="predicted"/>
<evidence type="ECO:0000313" key="2">
    <source>
        <dbReference type="EMBL" id="MDV2078265.1"/>
    </source>
</evidence>
<protein>
    <submittedName>
        <fullName evidence="2">Uncharacterized protein</fullName>
    </submittedName>
</protein>
<dbReference type="EMBL" id="JAWIIJ010000003">
    <property type="protein sequence ID" value="MDV2078265.1"/>
    <property type="molecule type" value="Genomic_DNA"/>
</dbReference>
<gene>
    <name evidence="2" type="ORF">RYS15_06190</name>
</gene>
<reference evidence="2 3" key="1">
    <citation type="submission" date="2023-10" db="EMBL/GenBank/DDBJ databases">
        <title>Characteristics and mechanism of a salt-tolerant marine origin heterotrophic nitrifying- aerobic denitrifying bacteria Marinobacter xestospongiae HN1.</title>
        <authorList>
            <person name="Qi R."/>
        </authorList>
    </citation>
    <scope>NUCLEOTIDE SEQUENCE [LARGE SCALE GENOMIC DNA]</scope>
    <source>
        <strain evidence="2 3">HN1</strain>
    </source>
</reference>
<name>A0ABU3VVF9_9GAMM</name>
<feature type="transmembrane region" description="Helical" evidence="1">
    <location>
        <begin position="35"/>
        <end position="55"/>
    </location>
</feature>
<evidence type="ECO:0000256" key="1">
    <source>
        <dbReference type="SAM" id="Phobius"/>
    </source>
</evidence>
<feature type="transmembrane region" description="Helical" evidence="1">
    <location>
        <begin position="6"/>
        <end position="23"/>
    </location>
</feature>